<dbReference type="PIRSF" id="PIRSF029008">
    <property type="entry name" value="MecA"/>
    <property type="match status" value="1"/>
</dbReference>
<comment type="similarity">
    <text evidence="1 2">Belongs to the MecA family.</text>
</comment>
<dbReference type="GO" id="GO:0030674">
    <property type="term" value="F:protein-macromolecule adaptor activity"/>
    <property type="evidence" value="ECO:0007669"/>
    <property type="project" value="UniProtKB-UniRule"/>
</dbReference>
<protein>
    <recommendedName>
        <fullName evidence="2">Adapter protein MecA</fullName>
    </recommendedName>
</protein>
<evidence type="ECO:0000313" key="4">
    <source>
        <dbReference type="Proteomes" id="UP000185473"/>
    </source>
</evidence>
<gene>
    <name evidence="2" type="primary">mecA</name>
    <name evidence="3" type="ORF">FOL01_1301</name>
</gene>
<evidence type="ECO:0000313" key="3">
    <source>
        <dbReference type="EMBL" id="APS42160.1"/>
    </source>
</evidence>
<dbReference type="InterPro" id="IPR038471">
    <property type="entry name" value="MecA_C_sf"/>
</dbReference>
<comment type="function">
    <text evidence="2">Enables the recognition and targeting of unfolded and aggregated proteins to the ClpC protease or to other proteins involved in proteolysis.</text>
</comment>
<keyword evidence="4" id="KW-1185">Reference proteome</keyword>
<dbReference type="HAMAP" id="MF_01124">
    <property type="entry name" value="MecA"/>
    <property type="match status" value="1"/>
</dbReference>
<dbReference type="STRING" id="1631871.FOL01_1301"/>
<dbReference type="PANTHER" id="PTHR39161:SF1">
    <property type="entry name" value="ADAPTER PROTEIN MECA 1"/>
    <property type="match status" value="1"/>
</dbReference>
<name>A0A1L6RCF2_9LACO</name>
<reference evidence="3 4" key="1">
    <citation type="submission" date="2016-02" db="EMBL/GenBank/DDBJ databases">
        <title>Complete Genome Sequence of Weissella jogaejeotgali FOL01.</title>
        <authorList>
            <person name="Lee J.-H."/>
            <person name="Ku H.-J."/>
        </authorList>
    </citation>
    <scope>NUCLEOTIDE SEQUENCE [LARGE SCALE GENOMIC DNA]</scope>
    <source>
        <strain evidence="3 4">FOL01</strain>
    </source>
</reference>
<comment type="domain">
    <text evidence="2">The N-terminal domain probably binds unfolded/aggregated proteins; the C-terminal domain interacts with ClpC.</text>
</comment>
<dbReference type="RefSeq" id="WP_075269925.1">
    <property type="nucleotide sequence ID" value="NZ_CP014332.1"/>
</dbReference>
<comment type="subunit">
    <text evidence="2">Homodimer.</text>
</comment>
<proteinExistence type="inferred from homology"/>
<evidence type="ECO:0000256" key="2">
    <source>
        <dbReference type="HAMAP-Rule" id="MF_01124"/>
    </source>
</evidence>
<dbReference type="InterPro" id="IPR008681">
    <property type="entry name" value="Neg-reg_MecA"/>
</dbReference>
<dbReference type="Pfam" id="PF05389">
    <property type="entry name" value="MecA"/>
    <property type="match status" value="1"/>
</dbReference>
<dbReference type="EMBL" id="CP014332">
    <property type="protein sequence ID" value="APS42160.1"/>
    <property type="molecule type" value="Genomic_DNA"/>
</dbReference>
<accession>A0A1L6RCF2</accession>
<dbReference type="PANTHER" id="PTHR39161">
    <property type="entry name" value="ADAPTER PROTEIN MECA"/>
    <property type="match status" value="1"/>
</dbReference>
<dbReference type="Gene3D" id="3.30.70.1950">
    <property type="match status" value="1"/>
</dbReference>
<sequence>MEMERINDDTIRVVVTNDDLAERSISIVDLLGNQDEIEEFFYNILEEVDVDGDFEDNEAVTFQVLPNRNGLELFISKNIDDKSMMEGMLNSVLGKRDAGEANDDVSDDLLDKLLDSDSTDTQNKPEQPVIKQPEVKDVTTSDKQNHLVDKLLDSDNVADQELVLQFDDFENIIQFSLIMQKQDFAFSTELIKYHGKFYYILGIDGQALQDNYDMKDLTAVAREFAKVAEISAEVLIEHGQVIFANDALEQVLTYFN</sequence>
<dbReference type="KEGG" id="wjo:FOL01_1301"/>
<dbReference type="Proteomes" id="UP000185473">
    <property type="component" value="Chromosome"/>
</dbReference>
<dbReference type="OrthoDB" id="2360201at2"/>
<evidence type="ECO:0000256" key="1">
    <source>
        <dbReference type="ARBA" id="ARBA00005397"/>
    </source>
</evidence>
<organism evidence="3 4">
    <name type="scientific">Weissella jogaejeotgali</name>
    <dbReference type="NCBI Taxonomy" id="1631871"/>
    <lineage>
        <taxon>Bacteria</taxon>
        <taxon>Bacillati</taxon>
        <taxon>Bacillota</taxon>
        <taxon>Bacilli</taxon>
        <taxon>Lactobacillales</taxon>
        <taxon>Lactobacillaceae</taxon>
        <taxon>Weissella</taxon>
    </lineage>
</organism>
<dbReference type="AlphaFoldDB" id="A0A1L6RCF2"/>